<keyword evidence="3 12" id="KW-1134">Transmembrane beta strand</keyword>
<evidence type="ECO:0000259" key="15">
    <source>
        <dbReference type="Pfam" id="PF07715"/>
    </source>
</evidence>
<evidence type="ECO:0000256" key="5">
    <source>
        <dbReference type="ARBA" id="ARBA00022692"/>
    </source>
</evidence>
<dbReference type="CDD" id="cd01347">
    <property type="entry name" value="ligand_gated_channel"/>
    <property type="match status" value="1"/>
</dbReference>
<dbReference type="OrthoDB" id="9760620at2"/>
<proteinExistence type="inferred from homology"/>
<evidence type="ECO:0000256" key="7">
    <source>
        <dbReference type="ARBA" id="ARBA00023004"/>
    </source>
</evidence>
<evidence type="ECO:0000256" key="12">
    <source>
        <dbReference type="PROSITE-ProRule" id="PRU01360"/>
    </source>
</evidence>
<keyword evidence="8" id="KW-0406">Ion transport</keyword>
<keyword evidence="4" id="KW-0410">Iron transport</keyword>
<reference evidence="16 17" key="1">
    <citation type="journal article" date="2009" name="J. Bacteriol.">
        <title>Genome sequence of Azotobacter vinelandii, an obligate aerobe specialized to support diverse anaerobic metabolic processes.</title>
        <authorList>
            <person name="Setubal J.C."/>
            <person name="dos Santos P."/>
            <person name="Goldman B.S."/>
            <person name="Ertesvag H."/>
            <person name="Espin G."/>
            <person name="Rubio L.M."/>
            <person name="Valla S."/>
            <person name="Almeida N.F."/>
            <person name="Balasubramanian D."/>
            <person name="Cromes L."/>
            <person name="Curatti L."/>
            <person name="Du Z."/>
            <person name="Godsy E."/>
            <person name="Goodner B."/>
            <person name="Hellner-Burris K."/>
            <person name="Hernandez J.A."/>
            <person name="Houmiel K."/>
            <person name="Imperial J."/>
            <person name="Kennedy C."/>
            <person name="Larson T.J."/>
            <person name="Latreille P."/>
            <person name="Ligon L.S."/>
            <person name="Lu J."/>
            <person name="Maerk M."/>
            <person name="Miller N.M."/>
            <person name="Norton S."/>
            <person name="O'Carroll I.P."/>
            <person name="Paulsen I."/>
            <person name="Raulfs E.C."/>
            <person name="Roemer R."/>
            <person name="Rosser J."/>
            <person name="Segura D."/>
            <person name="Slater S."/>
            <person name="Stricklin S.L."/>
            <person name="Studholme D.J."/>
            <person name="Sun J."/>
            <person name="Viana C.J."/>
            <person name="Wallin E."/>
            <person name="Wang B."/>
            <person name="Wheeler C."/>
            <person name="Zhu H."/>
            <person name="Dean D.R."/>
            <person name="Dixon R."/>
            <person name="Wood D."/>
        </authorList>
    </citation>
    <scope>NUCLEOTIDE SEQUENCE [LARGE SCALE GENOMIC DNA]</scope>
    <source>
        <strain evidence="17">DJ / ATCC BAA-1303</strain>
    </source>
</reference>
<gene>
    <name evidence="16" type="ordered locus">Avin_43940</name>
</gene>
<dbReference type="HOGENOM" id="CLU_008287_13_1_6"/>
<dbReference type="InterPro" id="IPR036942">
    <property type="entry name" value="Beta-barrel_TonB_sf"/>
</dbReference>
<evidence type="ECO:0000256" key="3">
    <source>
        <dbReference type="ARBA" id="ARBA00022452"/>
    </source>
</evidence>
<dbReference type="SUPFAM" id="SSF56935">
    <property type="entry name" value="Porins"/>
    <property type="match status" value="1"/>
</dbReference>
<keyword evidence="11 12" id="KW-0998">Cell outer membrane</keyword>
<keyword evidence="7" id="KW-0408">Iron</keyword>
<evidence type="ECO:0000256" key="8">
    <source>
        <dbReference type="ARBA" id="ARBA00023065"/>
    </source>
</evidence>
<dbReference type="InterPro" id="IPR039426">
    <property type="entry name" value="TonB-dep_rcpt-like"/>
</dbReference>
<keyword evidence="5 12" id="KW-0812">Transmembrane</keyword>
<evidence type="ECO:0000256" key="6">
    <source>
        <dbReference type="ARBA" id="ARBA00022729"/>
    </source>
</evidence>
<keyword evidence="10 12" id="KW-0472">Membrane</keyword>
<dbReference type="EMBL" id="CP001157">
    <property type="protein sequence ID" value="ACO80515.1"/>
    <property type="molecule type" value="Genomic_DNA"/>
</dbReference>
<dbReference type="EnsemblBacteria" id="ACO80515">
    <property type="protein sequence ID" value="ACO80515"/>
    <property type="gene ID" value="Avin_43940"/>
</dbReference>
<evidence type="ECO:0000256" key="13">
    <source>
        <dbReference type="RuleBase" id="RU003357"/>
    </source>
</evidence>
<dbReference type="GeneID" id="88187296"/>
<dbReference type="GO" id="GO:0015344">
    <property type="term" value="F:siderophore uptake transmembrane transporter activity"/>
    <property type="evidence" value="ECO:0007669"/>
    <property type="project" value="TreeGrafter"/>
</dbReference>
<comment type="subcellular location">
    <subcellularLocation>
        <location evidence="1 12">Cell outer membrane</location>
        <topology evidence="1 12">Multi-pass membrane protein</topology>
    </subcellularLocation>
</comment>
<dbReference type="Gene3D" id="2.40.170.20">
    <property type="entry name" value="TonB-dependent receptor, beta-barrel domain"/>
    <property type="match status" value="1"/>
</dbReference>
<feature type="domain" description="TonB-dependent receptor plug" evidence="15">
    <location>
        <begin position="67"/>
        <end position="177"/>
    </location>
</feature>
<dbReference type="PANTHER" id="PTHR32552">
    <property type="entry name" value="FERRICHROME IRON RECEPTOR-RELATED"/>
    <property type="match status" value="1"/>
</dbReference>
<dbReference type="Pfam" id="PF00593">
    <property type="entry name" value="TonB_dep_Rec_b-barrel"/>
    <property type="match status" value="1"/>
</dbReference>
<evidence type="ECO:0000256" key="9">
    <source>
        <dbReference type="ARBA" id="ARBA00023077"/>
    </source>
</evidence>
<name>C1DGL9_AZOVD</name>
<sequence>MNEIARPTSFRDGLFRGSPGKVAMALLLAHGQLYAQEDKNEENPTLGTVVVQHERLTPAEQARTRIENIPGGASVVDSAQVELGKAATVQDILAYQPGVFVQSVGGNDAIKVSIRGSGIQSAPGNMTEGIKFLFDGLALTGPGGTSYELFEPLGLDHTEVLRGANAFDYGAVTLGGAINFVSANGLNAPGTRVHVEGGKYGYRKAFAGTGGTLGDADYHFSVKESRRDGFQRQTFKRAEGLSANLGYRFSPDLESRLILRYNEEFHEQSAPLTRARLHHDPSDTTSAYRVSRSNVDKYGSFLAGLKTTWQIDDHSLLEVGLAYYKYPQKLNRYSTTPSTSDYRDLNPSIRYIRNDTLFGLPSETIASWYYTRHVKGETDAYQRNADGSLTHTKKSRYKGSYDNVFVLGNTLDLTRDLKLLTGLTAIQVRRDVELAYSAAPINSGYSDRVNYDNWSLAPRLGLSWQLNPTLQVFANASRSINPVATWGYSPSTFSTAVNFVKQLEEQKANTLEVGLRVKTERLDGSLVLYRSWLRDELLTVELSPTTETSSALVTTSNADKTMHQGVEAGLAATLWEHGGHRLSLRQAYTFSDFRFRGDDSFGSNYLPNVPRHIYQAELHYQQAGGFYASLNVQARSDYYIDYANTFKSNGYALLGARLGYQAPQRKWSVFLDGSNLTDREYASSTNVVYDAQGKDTASFYPGDGIGVVAGLDFRF</sequence>
<dbReference type="InterPro" id="IPR012910">
    <property type="entry name" value="Plug_dom"/>
</dbReference>
<keyword evidence="17" id="KW-1185">Reference proteome</keyword>
<keyword evidence="6" id="KW-0732">Signal</keyword>
<keyword evidence="2 12" id="KW-0813">Transport</keyword>
<evidence type="ECO:0000256" key="1">
    <source>
        <dbReference type="ARBA" id="ARBA00004571"/>
    </source>
</evidence>
<comment type="similarity">
    <text evidence="12 13">Belongs to the TonB-dependent receptor family.</text>
</comment>
<dbReference type="Gene3D" id="2.170.130.10">
    <property type="entry name" value="TonB-dependent receptor, plug domain"/>
    <property type="match status" value="1"/>
</dbReference>
<dbReference type="KEGG" id="avn:Avin_43940"/>
<dbReference type="AlphaFoldDB" id="C1DGL9"/>
<dbReference type="GO" id="GO:0009279">
    <property type="term" value="C:cell outer membrane"/>
    <property type="evidence" value="ECO:0007669"/>
    <property type="project" value="UniProtKB-SubCell"/>
</dbReference>
<evidence type="ECO:0000256" key="11">
    <source>
        <dbReference type="ARBA" id="ARBA00023237"/>
    </source>
</evidence>
<accession>C1DGL9</accession>
<evidence type="ECO:0000259" key="14">
    <source>
        <dbReference type="Pfam" id="PF00593"/>
    </source>
</evidence>
<dbReference type="Proteomes" id="UP000002424">
    <property type="component" value="Chromosome"/>
</dbReference>
<dbReference type="InterPro" id="IPR000531">
    <property type="entry name" value="Beta-barrel_TonB"/>
</dbReference>
<protein>
    <submittedName>
        <fullName evidence="16">TonB-dependent receptor family</fullName>
    </submittedName>
</protein>
<dbReference type="STRING" id="322710.Avin_43940"/>
<keyword evidence="16" id="KW-0675">Receptor</keyword>
<dbReference type="InterPro" id="IPR037066">
    <property type="entry name" value="Plug_dom_sf"/>
</dbReference>
<dbReference type="PROSITE" id="PS52016">
    <property type="entry name" value="TONB_DEPENDENT_REC_3"/>
    <property type="match status" value="1"/>
</dbReference>
<evidence type="ECO:0000256" key="10">
    <source>
        <dbReference type="ARBA" id="ARBA00023136"/>
    </source>
</evidence>
<keyword evidence="9 13" id="KW-0798">TonB box</keyword>
<feature type="domain" description="TonB-dependent receptor-like beta-barrel" evidence="14">
    <location>
        <begin position="280"/>
        <end position="676"/>
    </location>
</feature>
<dbReference type="Pfam" id="PF07715">
    <property type="entry name" value="Plug"/>
    <property type="match status" value="1"/>
</dbReference>
<dbReference type="PANTHER" id="PTHR32552:SF68">
    <property type="entry name" value="FERRICHROME OUTER MEMBRANE TRANSPORTER_PHAGE RECEPTOR"/>
    <property type="match status" value="1"/>
</dbReference>
<dbReference type="eggNOG" id="COG4772">
    <property type="taxonomic scope" value="Bacteria"/>
</dbReference>
<evidence type="ECO:0000256" key="4">
    <source>
        <dbReference type="ARBA" id="ARBA00022496"/>
    </source>
</evidence>
<evidence type="ECO:0000313" key="17">
    <source>
        <dbReference type="Proteomes" id="UP000002424"/>
    </source>
</evidence>
<organism evidence="16 17">
    <name type="scientific">Azotobacter vinelandii (strain DJ / ATCC BAA-1303)</name>
    <dbReference type="NCBI Taxonomy" id="322710"/>
    <lineage>
        <taxon>Bacteria</taxon>
        <taxon>Pseudomonadati</taxon>
        <taxon>Pseudomonadota</taxon>
        <taxon>Gammaproteobacteria</taxon>
        <taxon>Pseudomonadales</taxon>
        <taxon>Pseudomonadaceae</taxon>
        <taxon>Azotobacter</taxon>
    </lineage>
</organism>
<evidence type="ECO:0000313" key="16">
    <source>
        <dbReference type="EMBL" id="ACO80515.1"/>
    </source>
</evidence>
<dbReference type="RefSeq" id="WP_012702882.1">
    <property type="nucleotide sequence ID" value="NC_012560.1"/>
</dbReference>
<evidence type="ECO:0000256" key="2">
    <source>
        <dbReference type="ARBA" id="ARBA00022448"/>
    </source>
</evidence>